<evidence type="ECO:0000256" key="1">
    <source>
        <dbReference type="SAM" id="Phobius"/>
    </source>
</evidence>
<dbReference type="OMA" id="QEQDVRY"/>
<dbReference type="Proteomes" id="UP000219632">
    <property type="component" value="Unassembled WGS sequence"/>
</dbReference>
<reference evidence="3 6" key="2">
    <citation type="submission" date="2020-03" db="EMBL/GenBank/DDBJ databases">
        <title>Soil Listeria distribution.</title>
        <authorList>
            <person name="Liao J."/>
            <person name="Wiedmann M."/>
        </authorList>
    </citation>
    <scope>NUCLEOTIDE SEQUENCE [LARGE SCALE GENOMIC DNA]</scope>
    <source>
        <strain evidence="3 6">FSL L7-1829</strain>
    </source>
</reference>
<comment type="caution">
    <text evidence="3">The sequence shown here is derived from an EMBL/GenBank/DDBJ whole genome shotgun (WGS) entry which is preliminary data.</text>
</comment>
<proteinExistence type="predicted"/>
<evidence type="ECO:0000313" key="4">
    <source>
        <dbReference type="EMBL" id="PDK41569.1"/>
    </source>
</evidence>
<keyword evidence="1" id="KW-1133">Transmembrane helix</keyword>
<evidence type="ECO:0000313" key="2">
    <source>
        <dbReference type="EMBL" id="MBC1321352.1"/>
    </source>
</evidence>
<dbReference type="RefSeq" id="WP_011702906.1">
    <property type="nucleotide sequence ID" value="NZ_CBCSAN010000003.1"/>
</dbReference>
<dbReference type="Proteomes" id="UP000522007">
    <property type="component" value="Unassembled WGS sequence"/>
</dbReference>
<evidence type="ECO:0000313" key="5">
    <source>
        <dbReference type="Proteomes" id="UP000219632"/>
    </source>
</evidence>
<keyword evidence="1" id="KW-0812">Transmembrane</keyword>
<keyword evidence="5" id="KW-1185">Reference proteome</keyword>
<dbReference type="EMBL" id="JAAROP010000001">
    <property type="protein sequence ID" value="MBC1322011.1"/>
    <property type="molecule type" value="Genomic_DNA"/>
</dbReference>
<name>A0A7X0T616_LISWE</name>
<reference evidence="4 5" key="1">
    <citation type="submission" date="2017-09" db="EMBL/GenBank/DDBJ databases">
        <title>Draft Genomes of 144 Listeria Monocytogenes isolates from foods.</title>
        <authorList>
            <person name="Wu C.H."/>
            <person name="Ng J."/>
            <person name="Kiang D."/>
            <person name="Chen C.-Y."/>
            <person name="Frink S."/>
            <person name="Lafrades M."/>
            <person name="Morales C."/>
            <person name="Park P."/>
            <person name="Zwick M."/>
        </authorList>
    </citation>
    <scope>NUCLEOTIDE SEQUENCE [LARGE SCALE GENOMIC DNA]</scope>
    <source>
        <strain evidence="4 5">CDPHFDLB-F14M01633.75-2</strain>
    </source>
</reference>
<evidence type="ECO:0000313" key="6">
    <source>
        <dbReference type="Proteomes" id="UP000522007"/>
    </source>
</evidence>
<accession>A0A7X0T616</accession>
<feature type="transmembrane region" description="Helical" evidence="1">
    <location>
        <begin position="7"/>
        <end position="26"/>
    </location>
</feature>
<dbReference type="EMBL" id="JAAROP010000001">
    <property type="protein sequence ID" value="MBC1321352.1"/>
    <property type="molecule type" value="Genomic_DNA"/>
</dbReference>
<gene>
    <name evidence="4" type="ORF">AFZ32_07430</name>
    <name evidence="2" type="ORF">HB853_00215</name>
    <name evidence="3" type="ORF">HB853_03530</name>
</gene>
<dbReference type="EMBL" id="NYPG01000003">
    <property type="protein sequence ID" value="PDK41569.1"/>
    <property type="molecule type" value="Genomic_DNA"/>
</dbReference>
<dbReference type="GeneID" id="61190049"/>
<sequence>MQEKNVRYYVLPTIIVFILGIAAVNAPSFPFISFLATTLVAISIGIVIGGVHQLLSMLIKTYQQTKARRVSQKKWQTL</sequence>
<dbReference type="AlphaFoldDB" id="A0A7X0T616"/>
<protein>
    <submittedName>
        <fullName evidence="3">Uncharacterized protein</fullName>
    </submittedName>
</protein>
<feature type="transmembrane region" description="Helical" evidence="1">
    <location>
        <begin position="32"/>
        <end position="59"/>
    </location>
</feature>
<keyword evidence="1" id="KW-0472">Membrane</keyword>
<organism evidence="3 6">
    <name type="scientific">Listeria welshimeri</name>
    <dbReference type="NCBI Taxonomy" id="1643"/>
    <lineage>
        <taxon>Bacteria</taxon>
        <taxon>Bacillati</taxon>
        <taxon>Bacillota</taxon>
        <taxon>Bacilli</taxon>
        <taxon>Bacillales</taxon>
        <taxon>Listeriaceae</taxon>
        <taxon>Listeria</taxon>
    </lineage>
</organism>
<evidence type="ECO:0000313" key="3">
    <source>
        <dbReference type="EMBL" id="MBC1322011.1"/>
    </source>
</evidence>